<reference evidence="1 2" key="1">
    <citation type="submission" date="2020-12" db="EMBL/GenBank/DDBJ databases">
        <title>Taxonomic evaluation of the Bacillus sporothermodurans group of bacteria based on whole genome sequences.</title>
        <authorList>
            <person name="Fiedler G."/>
            <person name="Herbstmann A.-D."/>
            <person name="Doll E."/>
            <person name="Wenning M."/>
            <person name="Brinks E."/>
            <person name="Kabisch J."/>
            <person name="Breitenwieser F."/>
            <person name="Lappann M."/>
            <person name="Boehnlein C."/>
            <person name="Franz C."/>
        </authorList>
    </citation>
    <scope>NUCLEOTIDE SEQUENCE [LARGE SCALE GENOMIC DNA]</scope>
    <source>
        <strain evidence="1 2">DSM 10599</strain>
    </source>
</reference>
<proteinExistence type="predicted"/>
<dbReference type="AlphaFoldDB" id="A0AB37HGL7"/>
<sequence>MLKVIKEIEGIRVKSGKKEVNKRRWLCQCDCGNQLPVITDSLRNGNTKSCGCNKNEWISEKNSPDLTGKRFSKLKVLRRNLEKTNNNHTFWECQCDCGNTTVVDSSNLISGNTKSCGCLSPIISKEQCINEMISIYEKHGKVTTKELNQLLTFSYNTMKKKFPKMKINAIWDEIIKEYERRKNIEQ</sequence>
<name>A0AB37HGL7_9BACI</name>
<dbReference type="RefSeq" id="WP_202299846.1">
    <property type="nucleotide sequence ID" value="NZ_CP066701.1"/>
</dbReference>
<dbReference type="KEGG" id="hspo:JGZ69_03020"/>
<dbReference type="Proteomes" id="UP000595512">
    <property type="component" value="Chromosome"/>
</dbReference>
<accession>A0AB37HGL7</accession>
<dbReference type="EMBL" id="CP066701">
    <property type="protein sequence ID" value="QQX25935.1"/>
    <property type="molecule type" value="Genomic_DNA"/>
</dbReference>
<evidence type="ECO:0000313" key="1">
    <source>
        <dbReference type="EMBL" id="QQX25935.1"/>
    </source>
</evidence>
<organism evidence="1 2">
    <name type="scientific">Heyndrickxia sporothermodurans</name>
    <dbReference type="NCBI Taxonomy" id="46224"/>
    <lineage>
        <taxon>Bacteria</taxon>
        <taxon>Bacillati</taxon>
        <taxon>Bacillota</taxon>
        <taxon>Bacilli</taxon>
        <taxon>Bacillales</taxon>
        <taxon>Bacillaceae</taxon>
        <taxon>Heyndrickxia</taxon>
    </lineage>
</organism>
<protein>
    <submittedName>
        <fullName evidence="1">Uncharacterized protein</fullName>
    </submittedName>
</protein>
<gene>
    <name evidence="1" type="ORF">JGZ69_03020</name>
</gene>
<evidence type="ECO:0000313" key="2">
    <source>
        <dbReference type="Proteomes" id="UP000595512"/>
    </source>
</evidence>